<feature type="compositionally biased region" description="Polar residues" evidence="1">
    <location>
        <begin position="132"/>
        <end position="143"/>
    </location>
</feature>
<organism evidence="3 4">
    <name type="scientific">Colletotrichum zoysiae</name>
    <dbReference type="NCBI Taxonomy" id="1216348"/>
    <lineage>
        <taxon>Eukaryota</taxon>
        <taxon>Fungi</taxon>
        <taxon>Dikarya</taxon>
        <taxon>Ascomycota</taxon>
        <taxon>Pezizomycotina</taxon>
        <taxon>Sordariomycetes</taxon>
        <taxon>Hypocreomycetidae</taxon>
        <taxon>Glomerellales</taxon>
        <taxon>Glomerellaceae</taxon>
        <taxon>Colletotrichum</taxon>
        <taxon>Colletotrichum graminicola species complex</taxon>
    </lineage>
</organism>
<feature type="region of interest" description="Disordered" evidence="1">
    <location>
        <begin position="413"/>
        <end position="493"/>
    </location>
</feature>
<protein>
    <submittedName>
        <fullName evidence="3">Uncharacterized protein</fullName>
    </submittedName>
</protein>
<keyword evidence="4" id="KW-1185">Reference proteome</keyword>
<reference evidence="3" key="1">
    <citation type="submission" date="2021-06" db="EMBL/GenBank/DDBJ databases">
        <title>Comparative genomics, transcriptomics and evolutionary studies reveal genomic signatures of adaptation to plant cell wall in hemibiotrophic fungi.</title>
        <authorList>
            <consortium name="DOE Joint Genome Institute"/>
            <person name="Baroncelli R."/>
            <person name="Diaz J.F."/>
            <person name="Benocci T."/>
            <person name="Peng M."/>
            <person name="Battaglia E."/>
            <person name="Haridas S."/>
            <person name="Andreopoulos W."/>
            <person name="Labutti K."/>
            <person name="Pangilinan J."/>
            <person name="Floch G.L."/>
            <person name="Makela M.R."/>
            <person name="Henrissat B."/>
            <person name="Grigoriev I.V."/>
            <person name="Crouch J.A."/>
            <person name="De Vries R.P."/>
            <person name="Sukno S.A."/>
            <person name="Thon M.R."/>
        </authorList>
    </citation>
    <scope>NUCLEOTIDE SEQUENCE</scope>
    <source>
        <strain evidence="3">MAFF235873</strain>
    </source>
</reference>
<keyword evidence="2" id="KW-0812">Transmembrane</keyword>
<name>A0AAD9H8X1_9PEZI</name>
<dbReference type="AlphaFoldDB" id="A0AAD9H8X1"/>
<feature type="compositionally biased region" description="Polar residues" evidence="1">
    <location>
        <begin position="421"/>
        <end position="431"/>
    </location>
</feature>
<proteinExistence type="predicted"/>
<sequence length="493" mass="53494">MANTPSLGTFMPCPLHTASLLHYCSFFPRPVLAFSAFGSRNHKTSSTTLNPLMTLHNVSFLFLFHGALTIIATPWPRDKSVQPAPRPTLPLHMVQANDRRLRRQLTMDLTTTTYNYVLPTTEAEETRATPTSSKSLASPTSRDTPPAAEISADIIDSGSNNALVSTPSSVIAAPQPIVSSPSNETTPKGSKLNISAIIGGALACLALICITILAVIYIVRKYRDEESSRQKQSIFGPENPKGSRSSTDSSVNNLQETQYPDPPDDRIHPNAGWGPSEAYGSEVQPNPHGPWEVLNEERPVELSDDNRPAELPDHGFLEMLPTVAQAPTRSDSWRPNDDGAAWGDLRPPPVLRDRLRWANNAAASQGIESRPCPLFTRRNAPGACHSPIMVPDDNMSRGRTGLVSSNFASSPWLNRSADTRPCSTPNGNSILKSPPGIETESAESMNATNSQPSQREMYRTHSTAASTASSGEIYTSSPRELRSLVEISQNHGS</sequence>
<gene>
    <name evidence="3" type="ORF">LX32DRAFT_685858</name>
</gene>
<comment type="caution">
    <text evidence="3">The sequence shown here is derived from an EMBL/GenBank/DDBJ whole genome shotgun (WGS) entry which is preliminary data.</text>
</comment>
<feature type="compositionally biased region" description="Polar residues" evidence="1">
    <location>
        <begin position="242"/>
        <end position="258"/>
    </location>
</feature>
<feature type="transmembrane region" description="Helical" evidence="2">
    <location>
        <begin position="194"/>
        <end position="219"/>
    </location>
</feature>
<feature type="region of interest" description="Disordered" evidence="1">
    <location>
        <begin position="120"/>
        <end position="147"/>
    </location>
</feature>
<evidence type="ECO:0000256" key="1">
    <source>
        <dbReference type="SAM" id="MobiDB-lite"/>
    </source>
</evidence>
<evidence type="ECO:0000256" key="2">
    <source>
        <dbReference type="SAM" id="Phobius"/>
    </source>
</evidence>
<dbReference type="Proteomes" id="UP001232148">
    <property type="component" value="Unassembled WGS sequence"/>
</dbReference>
<evidence type="ECO:0000313" key="3">
    <source>
        <dbReference type="EMBL" id="KAK2024430.1"/>
    </source>
</evidence>
<keyword evidence="2" id="KW-1133">Transmembrane helix</keyword>
<accession>A0AAD9H8X1</accession>
<feature type="compositionally biased region" description="Polar residues" evidence="1">
    <location>
        <begin position="442"/>
        <end position="454"/>
    </location>
</feature>
<dbReference type="EMBL" id="MU842965">
    <property type="protein sequence ID" value="KAK2024430.1"/>
    <property type="molecule type" value="Genomic_DNA"/>
</dbReference>
<feature type="region of interest" description="Disordered" evidence="1">
    <location>
        <begin position="227"/>
        <end position="292"/>
    </location>
</feature>
<feature type="compositionally biased region" description="Low complexity" evidence="1">
    <location>
        <begin position="460"/>
        <end position="470"/>
    </location>
</feature>
<keyword evidence="2" id="KW-0472">Membrane</keyword>
<feature type="region of interest" description="Disordered" evidence="1">
    <location>
        <begin position="326"/>
        <end position="345"/>
    </location>
</feature>
<evidence type="ECO:0000313" key="4">
    <source>
        <dbReference type="Proteomes" id="UP001232148"/>
    </source>
</evidence>